<comment type="caution">
    <text evidence="2">The sequence shown here is derived from an EMBL/GenBank/DDBJ whole genome shotgun (WGS) entry which is preliminary data.</text>
</comment>
<keyword evidence="1" id="KW-0472">Membrane</keyword>
<dbReference type="Pfam" id="PF12730">
    <property type="entry name" value="ABC2_membrane_4"/>
    <property type="match status" value="1"/>
</dbReference>
<feature type="transmembrane region" description="Helical" evidence="1">
    <location>
        <begin position="100"/>
        <end position="120"/>
    </location>
</feature>
<feature type="transmembrane region" description="Helical" evidence="1">
    <location>
        <begin position="16"/>
        <end position="37"/>
    </location>
</feature>
<feature type="transmembrane region" description="Helical" evidence="1">
    <location>
        <begin position="57"/>
        <end position="79"/>
    </location>
</feature>
<reference evidence="2 3" key="1">
    <citation type="submission" date="2020-06" db="EMBL/GenBank/DDBJ databases">
        <title>Anaerococcus sp. nov., isolated form swine feces.</title>
        <authorList>
            <person name="Yu S."/>
        </authorList>
    </citation>
    <scope>NUCLEOTIDE SEQUENCE [LARGE SCALE GENOMIC DNA]</scope>
    <source>
        <strain evidence="2 3">AGMB00486</strain>
    </source>
</reference>
<feature type="transmembrane region" description="Helical" evidence="1">
    <location>
        <begin position="214"/>
        <end position="233"/>
    </location>
</feature>
<keyword evidence="1" id="KW-0812">Transmembrane</keyword>
<sequence length="246" mass="27390">MKALCIELRKEKRSSIIPLMLSVGIFGALYAIVNFMVRKDSLLNLPLAPMDVLLTQLYGMIMVVNMFGIVVATSTIYNMEFRASAIKKMHMLPISVSKIFLSKFSILTFMLFFAVVLQSLALAKIGVTDLPEGTFKVKTLLVFSIYTFITSMPVLSFMIFISSRFENLWIPIGIGVLGFLSAMSLASSKMPIFLLNPFVLMMKPAVATSAKVDIAITIISIVESLSLLFIGLWTSKNLPYEWEVSK</sequence>
<evidence type="ECO:0000313" key="3">
    <source>
        <dbReference type="Proteomes" id="UP000540919"/>
    </source>
</evidence>
<keyword evidence="3" id="KW-1185">Reference proteome</keyword>
<dbReference type="CDD" id="cd21809">
    <property type="entry name" value="ABC-2_lan_permease-like"/>
    <property type="match status" value="1"/>
</dbReference>
<name>A0ABX2NAP6_9FIRM</name>
<feature type="transmembrane region" description="Helical" evidence="1">
    <location>
        <begin position="168"/>
        <end position="194"/>
    </location>
</feature>
<evidence type="ECO:0000256" key="1">
    <source>
        <dbReference type="SAM" id="Phobius"/>
    </source>
</evidence>
<dbReference type="EMBL" id="JABVBA010000007">
    <property type="protein sequence ID" value="NVF11766.1"/>
    <property type="molecule type" value="Genomic_DNA"/>
</dbReference>
<dbReference type="Proteomes" id="UP000540919">
    <property type="component" value="Unassembled WGS sequence"/>
</dbReference>
<proteinExistence type="predicted"/>
<evidence type="ECO:0000313" key="2">
    <source>
        <dbReference type="EMBL" id="NVF11766.1"/>
    </source>
</evidence>
<organism evidence="2 3">
    <name type="scientific">Anaerococcus faecalis</name>
    <dbReference type="NCBI Taxonomy" id="2742993"/>
    <lineage>
        <taxon>Bacteria</taxon>
        <taxon>Bacillati</taxon>
        <taxon>Bacillota</taxon>
        <taxon>Tissierellia</taxon>
        <taxon>Tissierellales</taxon>
        <taxon>Peptoniphilaceae</taxon>
        <taxon>Anaerococcus</taxon>
    </lineage>
</organism>
<keyword evidence="1" id="KW-1133">Transmembrane helix</keyword>
<protein>
    <submittedName>
        <fullName evidence="2">ABC transporter permease</fullName>
    </submittedName>
</protein>
<feature type="transmembrane region" description="Helical" evidence="1">
    <location>
        <begin position="140"/>
        <end position="161"/>
    </location>
</feature>
<gene>
    <name evidence="2" type="ORF">HV819_07210</name>
</gene>
<dbReference type="RefSeq" id="WP_176269858.1">
    <property type="nucleotide sequence ID" value="NZ_JABVBA010000007.1"/>
</dbReference>
<accession>A0ABX2NAP6</accession>